<dbReference type="NCBIfam" id="TIGR01575">
    <property type="entry name" value="rimI"/>
    <property type="match status" value="1"/>
</dbReference>
<dbReference type="InterPro" id="IPR016181">
    <property type="entry name" value="Acyl_CoA_acyltransferase"/>
</dbReference>
<dbReference type="InterPro" id="IPR043690">
    <property type="entry name" value="RimI"/>
</dbReference>
<dbReference type="EC" id="2.3.1.266" evidence="3"/>
<dbReference type="PROSITE" id="PS51186">
    <property type="entry name" value="GNAT"/>
    <property type="match status" value="1"/>
</dbReference>
<feature type="binding site" evidence="3">
    <location>
        <position position="142"/>
    </location>
    <ligand>
        <name>acetyl-CoA</name>
        <dbReference type="ChEBI" id="CHEBI:57288"/>
    </ligand>
</feature>
<dbReference type="EMBL" id="CP073754">
    <property type="protein sequence ID" value="QWF71257.1"/>
    <property type="molecule type" value="Genomic_DNA"/>
</dbReference>
<gene>
    <name evidence="3 5" type="primary">rimI</name>
    <name evidence="5" type="ORF">KEF85_01830</name>
</gene>
<dbReference type="HAMAP" id="MF_02210">
    <property type="entry name" value="RimI"/>
    <property type="match status" value="1"/>
</dbReference>
<dbReference type="InterPro" id="IPR006464">
    <property type="entry name" value="AcTrfase_RimI/Ard1"/>
</dbReference>
<dbReference type="Proteomes" id="UP000676649">
    <property type="component" value="Chromosome"/>
</dbReference>
<dbReference type="GO" id="GO:0008999">
    <property type="term" value="F:protein-N-terminal-alanine acetyltransferase activity"/>
    <property type="evidence" value="ECO:0007669"/>
    <property type="project" value="UniProtKB-UniRule"/>
</dbReference>
<evidence type="ECO:0000256" key="3">
    <source>
        <dbReference type="HAMAP-Rule" id="MF_02210"/>
    </source>
</evidence>
<dbReference type="Gene3D" id="3.40.630.30">
    <property type="match status" value="1"/>
</dbReference>
<dbReference type="CDD" id="cd04301">
    <property type="entry name" value="NAT_SF"/>
    <property type="match status" value="1"/>
</dbReference>
<name>A0A975MNV8_9GAMM</name>
<dbReference type="KEGG" id="mpad:KEF85_01830"/>
<keyword evidence="5" id="KW-0689">Ribosomal protein</keyword>
<comment type="similarity">
    <text evidence="3">Belongs to the acetyltransferase family. RimI subfamily.</text>
</comment>
<keyword evidence="5" id="KW-0687">Ribonucleoprotein</keyword>
<reference evidence="5" key="1">
    <citation type="submission" date="2021-04" db="EMBL/GenBank/DDBJ databases">
        <title>Draft genome sequence data of methanotrophic Methylovulum sp. strain S1L and Methylomonas sp. strain S2AM isolated from boreal lake water columns.</title>
        <authorList>
            <person name="Rissanen A.J."/>
            <person name="Mangayil R."/>
            <person name="Svenning M.M."/>
            <person name="Khanongnuch R."/>
        </authorList>
    </citation>
    <scope>NUCLEOTIDE SEQUENCE</scope>
    <source>
        <strain evidence="5">S2AM</strain>
    </source>
</reference>
<dbReference type="Pfam" id="PF00583">
    <property type="entry name" value="Acetyltransf_1"/>
    <property type="match status" value="1"/>
</dbReference>
<proteinExistence type="inferred from homology"/>
<dbReference type="AlphaFoldDB" id="A0A975MNV8"/>
<dbReference type="InterPro" id="IPR000182">
    <property type="entry name" value="GNAT_dom"/>
</dbReference>
<keyword evidence="3" id="KW-0963">Cytoplasm</keyword>
<evidence type="ECO:0000256" key="2">
    <source>
        <dbReference type="ARBA" id="ARBA00023315"/>
    </source>
</evidence>
<dbReference type="GO" id="GO:0005737">
    <property type="term" value="C:cytoplasm"/>
    <property type="evidence" value="ECO:0007669"/>
    <property type="project" value="UniProtKB-SubCell"/>
</dbReference>
<comment type="catalytic activity">
    <reaction evidence="3">
        <text>N-terminal L-alanyl-[ribosomal protein bS18] + acetyl-CoA = N-terminal N(alpha)-acetyl-L-alanyl-[ribosomal protein bS18] + CoA + H(+)</text>
        <dbReference type="Rhea" id="RHEA:43756"/>
        <dbReference type="Rhea" id="RHEA-COMP:10676"/>
        <dbReference type="Rhea" id="RHEA-COMP:10677"/>
        <dbReference type="ChEBI" id="CHEBI:15378"/>
        <dbReference type="ChEBI" id="CHEBI:57287"/>
        <dbReference type="ChEBI" id="CHEBI:57288"/>
        <dbReference type="ChEBI" id="CHEBI:64718"/>
        <dbReference type="ChEBI" id="CHEBI:83683"/>
        <dbReference type="EC" id="2.3.1.266"/>
    </reaction>
</comment>
<feature type="domain" description="N-acetyltransferase" evidence="4">
    <location>
        <begin position="35"/>
        <end position="181"/>
    </location>
</feature>
<dbReference type="GO" id="GO:0005840">
    <property type="term" value="C:ribosome"/>
    <property type="evidence" value="ECO:0007669"/>
    <property type="project" value="UniProtKB-KW"/>
</dbReference>
<dbReference type="PANTHER" id="PTHR43800">
    <property type="entry name" value="PEPTIDYL-LYSINE N-ACETYLTRANSFERASE YJAB"/>
    <property type="match status" value="1"/>
</dbReference>
<dbReference type="PANTHER" id="PTHR43800:SF1">
    <property type="entry name" value="PEPTIDYL-LYSINE N-ACETYLTRANSFERASE YJAB"/>
    <property type="match status" value="1"/>
</dbReference>
<evidence type="ECO:0000259" key="4">
    <source>
        <dbReference type="PROSITE" id="PS51186"/>
    </source>
</evidence>
<feature type="active site" description="Proton donor" evidence="3">
    <location>
        <position position="149"/>
    </location>
</feature>
<evidence type="ECO:0000313" key="5">
    <source>
        <dbReference type="EMBL" id="QWF71257.1"/>
    </source>
</evidence>
<comment type="function">
    <text evidence="3">Acetylates the N-terminal alanine of ribosomal protein bS18.</text>
</comment>
<sequence length="184" mass="21133">MWKLLYKLKSLVVYDADREFYAKIFPGSVQNKDLLRMRKMDHSDLAAVLAIEELNYEFPWPKSIFEDCLRTMTYTNWVCEAPEDKLVGYCIICVAAGEAHIMNISVCPGFKRQGAGQKMLEHLIEYARPKAEKIFLEVRPSNPGAMVLYQKVGFKEIGVRKNYYPAKDGREDAVMLALDLVPML</sequence>
<feature type="active site" description="Proton acceptor" evidence="3">
    <location>
        <position position="137"/>
    </location>
</feature>
<comment type="subcellular location">
    <subcellularLocation>
        <location evidence="3">Cytoplasm</location>
    </subcellularLocation>
</comment>
<dbReference type="RefSeq" id="WP_215583010.1">
    <property type="nucleotide sequence ID" value="NZ_CP073754.1"/>
</dbReference>
<protein>
    <recommendedName>
        <fullName evidence="3">[Ribosomal protein bS18]-alanine N-acetyltransferase</fullName>
        <ecNumber evidence="3">2.3.1.266</ecNumber>
    </recommendedName>
</protein>
<keyword evidence="6" id="KW-1185">Reference proteome</keyword>
<evidence type="ECO:0000256" key="1">
    <source>
        <dbReference type="ARBA" id="ARBA00022679"/>
    </source>
</evidence>
<keyword evidence="2 3" id="KW-0012">Acyltransferase</keyword>
<keyword evidence="1 3" id="KW-0808">Transferase</keyword>
<organism evidence="5 6">
    <name type="scientific">Methylomonas paludis</name>
    <dbReference type="NCBI Taxonomy" id="1173101"/>
    <lineage>
        <taxon>Bacteria</taxon>
        <taxon>Pseudomonadati</taxon>
        <taxon>Pseudomonadota</taxon>
        <taxon>Gammaproteobacteria</taxon>
        <taxon>Methylococcales</taxon>
        <taxon>Methylococcaceae</taxon>
        <taxon>Methylomonas</taxon>
    </lineage>
</organism>
<comment type="caution">
    <text evidence="3">Lacks conserved residue(s) required for the propagation of feature annotation.</text>
</comment>
<evidence type="ECO:0000313" key="6">
    <source>
        <dbReference type="Proteomes" id="UP000676649"/>
    </source>
</evidence>
<dbReference type="SUPFAM" id="SSF55729">
    <property type="entry name" value="Acyl-CoA N-acyltransferases (Nat)"/>
    <property type="match status" value="1"/>
</dbReference>
<accession>A0A975MNV8</accession>